<dbReference type="EMBL" id="LCQW01000007">
    <property type="protein sequence ID" value="KKW24453.1"/>
    <property type="molecule type" value="Genomic_DNA"/>
</dbReference>
<dbReference type="STRING" id="1618671.UY67_C0007G0021"/>
<dbReference type="AlphaFoldDB" id="A0A0G1WZZ2"/>
<evidence type="ECO:0000313" key="3">
    <source>
        <dbReference type="EMBL" id="KKW24453.1"/>
    </source>
</evidence>
<dbReference type="Proteomes" id="UP000034273">
    <property type="component" value="Unassembled WGS sequence"/>
</dbReference>
<keyword evidence="1" id="KW-0472">Membrane</keyword>
<name>A0A0G1WZZ2_9BACT</name>
<feature type="transmembrane region" description="Helical" evidence="1">
    <location>
        <begin position="77"/>
        <end position="96"/>
    </location>
</feature>
<gene>
    <name evidence="3" type="ORF">UY67_C0007G0021</name>
</gene>
<proteinExistence type="predicted"/>
<feature type="signal peptide" evidence="2">
    <location>
        <begin position="1"/>
        <end position="21"/>
    </location>
</feature>
<evidence type="ECO:0000256" key="2">
    <source>
        <dbReference type="SAM" id="SignalP"/>
    </source>
</evidence>
<reference evidence="3 4" key="1">
    <citation type="journal article" date="2015" name="Nature">
        <title>rRNA introns, odd ribosomes, and small enigmatic genomes across a large radiation of phyla.</title>
        <authorList>
            <person name="Brown C.T."/>
            <person name="Hug L.A."/>
            <person name="Thomas B.C."/>
            <person name="Sharon I."/>
            <person name="Castelle C.J."/>
            <person name="Singh A."/>
            <person name="Wilkins M.J."/>
            <person name="Williams K.H."/>
            <person name="Banfield J.F."/>
        </authorList>
    </citation>
    <scope>NUCLEOTIDE SEQUENCE [LARGE SCALE GENOMIC DNA]</scope>
</reference>
<sequence>MRISRILVLVGILLAPAAALAAAPRTFQDFANVLVTLMSSASIVLVVLGLVVYFYGVSTNIMSLHGGKAGAGEKIKAYFFWGVIVLFVMVSVWGILQLLKNTVFGGGTEGAPLPEQSLDFQQQQFIQ</sequence>
<keyword evidence="1" id="KW-1133">Transmembrane helix</keyword>
<evidence type="ECO:0000256" key="1">
    <source>
        <dbReference type="SAM" id="Phobius"/>
    </source>
</evidence>
<accession>A0A0G1WZZ2</accession>
<evidence type="ECO:0000313" key="4">
    <source>
        <dbReference type="Proteomes" id="UP000034273"/>
    </source>
</evidence>
<protein>
    <submittedName>
        <fullName evidence="3">Uncharacterized protein</fullName>
    </submittedName>
</protein>
<keyword evidence="2" id="KW-0732">Signal</keyword>
<organism evidence="3 4">
    <name type="scientific">Candidatus Kaiserbacteria bacterium GW2011_GWA2_52_12</name>
    <dbReference type="NCBI Taxonomy" id="1618671"/>
    <lineage>
        <taxon>Bacteria</taxon>
        <taxon>Candidatus Kaiseribacteriota</taxon>
    </lineage>
</organism>
<comment type="caution">
    <text evidence="3">The sequence shown here is derived from an EMBL/GenBank/DDBJ whole genome shotgun (WGS) entry which is preliminary data.</text>
</comment>
<keyword evidence="1" id="KW-0812">Transmembrane</keyword>
<feature type="chain" id="PRO_5002540616" evidence="2">
    <location>
        <begin position="22"/>
        <end position="127"/>
    </location>
</feature>
<feature type="transmembrane region" description="Helical" evidence="1">
    <location>
        <begin position="31"/>
        <end position="56"/>
    </location>
</feature>